<evidence type="ECO:0000256" key="1">
    <source>
        <dbReference type="SAM" id="MobiDB-lite"/>
    </source>
</evidence>
<evidence type="ECO:0000313" key="4">
    <source>
        <dbReference type="Proteomes" id="UP001162972"/>
    </source>
</evidence>
<feature type="region of interest" description="Disordered" evidence="1">
    <location>
        <begin position="1"/>
        <end position="50"/>
    </location>
</feature>
<proteinExistence type="predicted"/>
<name>A0AAD6L3C0_9ROSI</name>
<dbReference type="Proteomes" id="UP001162972">
    <property type="component" value="Chromosome 13"/>
</dbReference>
<keyword evidence="4" id="KW-1185">Reference proteome</keyword>
<accession>A0AAD6L3C0</accession>
<comment type="caution">
    <text evidence="3">The sequence shown here is derived from an EMBL/GenBank/DDBJ whole genome shotgun (WGS) entry which is preliminary data.</text>
</comment>
<organism evidence="3 4">
    <name type="scientific">Salix udensis</name>
    <dbReference type="NCBI Taxonomy" id="889485"/>
    <lineage>
        <taxon>Eukaryota</taxon>
        <taxon>Viridiplantae</taxon>
        <taxon>Streptophyta</taxon>
        <taxon>Embryophyta</taxon>
        <taxon>Tracheophyta</taxon>
        <taxon>Spermatophyta</taxon>
        <taxon>Magnoliopsida</taxon>
        <taxon>eudicotyledons</taxon>
        <taxon>Gunneridae</taxon>
        <taxon>Pentapetalae</taxon>
        <taxon>rosids</taxon>
        <taxon>fabids</taxon>
        <taxon>Malpighiales</taxon>
        <taxon>Salicaceae</taxon>
        <taxon>Saliceae</taxon>
        <taxon>Salix</taxon>
    </lineage>
</organism>
<evidence type="ECO:0000256" key="2">
    <source>
        <dbReference type="SAM" id="Phobius"/>
    </source>
</evidence>
<dbReference type="EMBL" id="JAPFFJ010000002">
    <property type="protein sequence ID" value="KAJ6433639.1"/>
    <property type="molecule type" value="Genomic_DNA"/>
</dbReference>
<keyword evidence="2" id="KW-1133">Transmembrane helix</keyword>
<reference evidence="3 4" key="1">
    <citation type="journal article" date="2023" name="Int. J. Mol. Sci.">
        <title>De Novo Assembly and Annotation of 11 Diverse Shrub Willow (Salix) Genomes Reveals Novel Gene Organization in Sex-Linked Regions.</title>
        <authorList>
            <person name="Hyden B."/>
            <person name="Feng K."/>
            <person name="Yates T.B."/>
            <person name="Jawdy S."/>
            <person name="Cereghino C."/>
            <person name="Smart L.B."/>
            <person name="Muchero W."/>
        </authorList>
    </citation>
    <scope>NUCLEOTIDE SEQUENCE [LARGE SCALE GENOMIC DNA]</scope>
    <source>
        <tissue evidence="3">Shoot tip</tissue>
    </source>
</reference>
<dbReference type="PANTHER" id="PTHR36322">
    <property type="entry name" value="TRANSMEMBRANE PROTEIN"/>
    <property type="match status" value="1"/>
</dbReference>
<protein>
    <recommendedName>
        <fullName evidence="5">Transmembrane protein</fullName>
    </recommendedName>
</protein>
<dbReference type="PANTHER" id="PTHR36322:SF3">
    <property type="entry name" value="TRANSMEMBRANE PROTEIN"/>
    <property type="match status" value="1"/>
</dbReference>
<sequence>MPFMYKNPHSHNTTSPLPNSKTPPPPPIYSHDSRRNHHHHHHHQYRNQPPTMCSPPYRVMLATSTWLRTRRSRCVFLLLFSPILLPFLCVTLPLLCATELCIRLFRRGRGKNEEDGGDRLRRCEEGFCDCDCEEEEGKEVGLLQRYLEDQLRLVGSVYECGDELDDQDGQNDHDYNLNTPLLG</sequence>
<dbReference type="AlphaFoldDB" id="A0AAD6L3C0"/>
<feature type="compositionally biased region" description="Basic residues" evidence="1">
    <location>
        <begin position="34"/>
        <end position="45"/>
    </location>
</feature>
<evidence type="ECO:0000313" key="3">
    <source>
        <dbReference type="EMBL" id="KAJ6433639.1"/>
    </source>
</evidence>
<gene>
    <name evidence="3" type="ORF">OIU84_017354</name>
</gene>
<evidence type="ECO:0008006" key="5">
    <source>
        <dbReference type="Google" id="ProtNLM"/>
    </source>
</evidence>
<feature type="transmembrane region" description="Helical" evidence="2">
    <location>
        <begin position="74"/>
        <end position="95"/>
    </location>
</feature>
<keyword evidence="2" id="KW-0812">Transmembrane</keyword>
<keyword evidence="2" id="KW-0472">Membrane</keyword>